<dbReference type="Proteomes" id="UP000828390">
    <property type="component" value="Unassembled WGS sequence"/>
</dbReference>
<gene>
    <name evidence="1" type="ORF">DPMN_088746</name>
</gene>
<organism evidence="1 2">
    <name type="scientific">Dreissena polymorpha</name>
    <name type="common">Zebra mussel</name>
    <name type="synonym">Mytilus polymorpha</name>
    <dbReference type="NCBI Taxonomy" id="45954"/>
    <lineage>
        <taxon>Eukaryota</taxon>
        <taxon>Metazoa</taxon>
        <taxon>Spiralia</taxon>
        <taxon>Lophotrochozoa</taxon>
        <taxon>Mollusca</taxon>
        <taxon>Bivalvia</taxon>
        <taxon>Autobranchia</taxon>
        <taxon>Heteroconchia</taxon>
        <taxon>Euheterodonta</taxon>
        <taxon>Imparidentia</taxon>
        <taxon>Neoheterodontei</taxon>
        <taxon>Myida</taxon>
        <taxon>Dreissenoidea</taxon>
        <taxon>Dreissenidae</taxon>
        <taxon>Dreissena</taxon>
    </lineage>
</organism>
<comment type="caution">
    <text evidence="1">The sequence shown here is derived from an EMBL/GenBank/DDBJ whole genome shotgun (WGS) entry which is preliminary data.</text>
</comment>
<dbReference type="EMBL" id="JAIWYP010000003">
    <property type="protein sequence ID" value="KAH3846445.1"/>
    <property type="molecule type" value="Genomic_DNA"/>
</dbReference>
<proteinExistence type="predicted"/>
<name>A0A9D4KV40_DREPO</name>
<keyword evidence="2" id="KW-1185">Reference proteome</keyword>
<evidence type="ECO:0000313" key="2">
    <source>
        <dbReference type="Proteomes" id="UP000828390"/>
    </source>
</evidence>
<accession>A0A9D4KV40</accession>
<sequence length="117" mass="13172">MLEAFPPLLTRLRMINCLPRQALINTRVDIGHALLSEQFSASILSKAITPMLGEKLLQETSFPALPNCFTLATSTAAGPNLSTFNSQAQRLRLPFQPHGYLLRYLRLLLHRIQILMD</sequence>
<reference evidence="1" key="2">
    <citation type="submission" date="2020-11" db="EMBL/GenBank/DDBJ databases">
        <authorList>
            <person name="McCartney M.A."/>
            <person name="Auch B."/>
            <person name="Kono T."/>
            <person name="Mallez S."/>
            <person name="Becker A."/>
            <person name="Gohl D.M."/>
            <person name="Silverstein K.A.T."/>
            <person name="Koren S."/>
            <person name="Bechman K.B."/>
            <person name="Herman A."/>
            <person name="Abrahante J.E."/>
            <person name="Garbe J."/>
        </authorList>
    </citation>
    <scope>NUCLEOTIDE SEQUENCE</scope>
    <source>
        <strain evidence="1">Duluth1</strain>
        <tissue evidence="1">Whole animal</tissue>
    </source>
</reference>
<protein>
    <submittedName>
        <fullName evidence="1">Uncharacterized protein</fullName>
    </submittedName>
</protein>
<evidence type="ECO:0000313" key="1">
    <source>
        <dbReference type="EMBL" id="KAH3846445.1"/>
    </source>
</evidence>
<dbReference type="AlphaFoldDB" id="A0A9D4KV40"/>
<reference evidence="1" key="1">
    <citation type="journal article" date="2019" name="bioRxiv">
        <title>The Genome of the Zebra Mussel, Dreissena polymorpha: A Resource for Invasive Species Research.</title>
        <authorList>
            <person name="McCartney M.A."/>
            <person name="Auch B."/>
            <person name="Kono T."/>
            <person name="Mallez S."/>
            <person name="Zhang Y."/>
            <person name="Obille A."/>
            <person name="Becker A."/>
            <person name="Abrahante J.E."/>
            <person name="Garbe J."/>
            <person name="Badalamenti J.P."/>
            <person name="Herman A."/>
            <person name="Mangelson H."/>
            <person name="Liachko I."/>
            <person name="Sullivan S."/>
            <person name="Sone E.D."/>
            <person name="Koren S."/>
            <person name="Silverstein K.A.T."/>
            <person name="Beckman K.B."/>
            <person name="Gohl D.M."/>
        </authorList>
    </citation>
    <scope>NUCLEOTIDE SEQUENCE</scope>
    <source>
        <strain evidence="1">Duluth1</strain>
        <tissue evidence="1">Whole animal</tissue>
    </source>
</reference>